<feature type="compositionally biased region" description="Low complexity" evidence="1">
    <location>
        <begin position="136"/>
        <end position="147"/>
    </location>
</feature>
<keyword evidence="3" id="KW-1185">Reference proteome</keyword>
<comment type="caution">
    <text evidence="2">The sequence shown here is derived from an EMBL/GenBank/DDBJ whole genome shotgun (WGS) entry which is preliminary data.</text>
</comment>
<gene>
    <name evidence="2" type="ORF">Godav_010045</name>
</gene>
<name>A0A7J8SFT2_GOSDV</name>
<sequence>MLKKCLKKSALKENLVGKAFVLSSSATGVEAKKAESEKKSVECFLCHGPYRLQKCPRKSFIEGNNGANKKPKKFGSSKGKVEAKRQAGVKGKAMSELGETSEGLPPEEEVSLSSDLEEIFSMKIVKLGPMRLKLSETSELAESSTRLPPMGEVGGA</sequence>
<feature type="region of interest" description="Disordered" evidence="1">
    <location>
        <begin position="136"/>
        <end position="156"/>
    </location>
</feature>
<protein>
    <submittedName>
        <fullName evidence="2">Uncharacterized protein</fullName>
    </submittedName>
</protein>
<reference evidence="2 3" key="1">
    <citation type="journal article" date="2019" name="Genome Biol. Evol.">
        <title>Insights into the evolution of the New World diploid cottons (Gossypium, subgenus Houzingenia) based on genome sequencing.</title>
        <authorList>
            <person name="Grover C.E."/>
            <person name="Arick M.A. 2nd"/>
            <person name="Thrash A."/>
            <person name="Conover J.L."/>
            <person name="Sanders W.S."/>
            <person name="Peterson D.G."/>
            <person name="Frelichowski J.E."/>
            <person name="Scheffler J.A."/>
            <person name="Scheffler B.E."/>
            <person name="Wendel J.F."/>
        </authorList>
    </citation>
    <scope>NUCLEOTIDE SEQUENCE [LARGE SCALE GENOMIC DNA]</scope>
    <source>
        <strain evidence="2">27</strain>
        <tissue evidence="2">Leaf</tissue>
    </source>
</reference>
<dbReference type="AlphaFoldDB" id="A0A7J8SFT2"/>
<evidence type="ECO:0000313" key="3">
    <source>
        <dbReference type="Proteomes" id="UP000593561"/>
    </source>
</evidence>
<evidence type="ECO:0000313" key="2">
    <source>
        <dbReference type="EMBL" id="MBA0624753.1"/>
    </source>
</evidence>
<dbReference type="Proteomes" id="UP000593561">
    <property type="component" value="Unassembled WGS sequence"/>
</dbReference>
<evidence type="ECO:0000256" key="1">
    <source>
        <dbReference type="SAM" id="MobiDB-lite"/>
    </source>
</evidence>
<feature type="non-terminal residue" evidence="2">
    <location>
        <position position="1"/>
    </location>
</feature>
<proteinExistence type="predicted"/>
<accession>A0A7J8SFT2</accession>
<organism evidence="2 3">
    <name type="scientific">Gossypium davidsonii</name>
    <name type="common">Davidson's cotton</name>
    <name type="synonym">Gossypium klotzschianum subsp. davidsonii</name>
    <dbReference type="NCBI Taxonomy" id="34287"/>
    <lineage>
        <taxon>Eukaryota</taxon>
        <taxon>Viridiplantae</taxon>
        <taxon>Streptophyta</taxon>
        <taxon>Embryophyta</taxon>
        <taxon>Tracheophyta</taxon>
        <taxon>Spermatophyta</taxon>
        <taxon>Magnoliopsida</taxon>
        <taxon>eudicotyledons</taxon>
        <taxon>Gunneridae</taxon>
        <taxon>Pentapetalae</taxon>
        <taxon>rosids</taxon>
        <taxon>malvids</taxon>
        <taxon>Malvales</taxon>
        <taxon>Malvaceae</taxon>
        <taxon>Malvoideae</taxon>
        <taxon>Gossypium</taxon>
    </lineage>
</organism>
<feature type="region of interest" description="Disordered" evidence="1">
    <location>
        <begin position="59"/>
        <end position="111"/>
    </location>
</feature>
<dbReference type="EMBL" id="JABFAC010000009">
    <property type="protein sequence ID" value="MBA0624753.1"/>
    <property type="molecule type" value="Genomic_DNA"/>
</dbReference>